<protein>
    <submittedName>
        <fullName evidence="1">Uncharacterized protein</fullName>
    </submittedName>
</protein>
<feature type="non-terminal residue" evidence="1">
    <location>
        <position position="1"/>
    </location>
</feature>
<proteinExistence type="predicted"/>
<dbReference type="EMBL" id="HACA01017426">
    <property type="protein sequence ID" value="CDW34787.1"/>
    <property type="molecule type" value="Transcribed_RNA"/>
</dbReference>
<reference evidence="1" key="1">
    <citation type="submission" date="2014-05" db="EMBL/GenBank/DDBJ databases">
        <authorList>
            <person name="Chronopoulou M."/>
        </authorList>
    </citation>
    <scope>NUCLEOTIDE SEQUENCE</scope>
    <source>
        <tissue evidence="1">Whole organism</tissue>
    </source>
</reference>
<evidence type="ECO:0000313" key="1">
    <source>
        <dbReference type="EMBL" id="CDW34787.1"/>
    </source>
</evidence>
<dbReference type="AlphaFoldDB" id="A0A0K2U9Z7"/>
<name>A0A0K2U9Z7_LEPSM</name>
<sequence>LKSLFVFSSFEKKRISSREFKYSFACRYFRRTSRTRASRAFNSSSFFKEAPDLGHNLSKISVETFSNSGIEHKRCLRGEKGSLIIRSVQ</sequence>
<accession>A0A0K2U9Z7</accession>
<organism evidence="1">
    <name type="scientific">Lepeophtheirus salmonis</name>
    <name type="common">Salmon louse</name>
    <name type="synonym">Caligus salmonis</name>
    <dbReference type="NCBI Taxonomy" id="72036"/>
    <lineage>
        <taxon>Eukaryota</taxon>
        <taxon>Metazoa</taxon>
        <taxon>Ecdysozoa</taxon>
        <taxon>Arthropoda</taxon>
        <taxon>Crustacea</taxon>
        <taxon>Multicrustacea</taxon>
        <taxon>Hexanauplia</taxon>
        <taxon>Copepoda</taxon>
        <taxon>Siphonostomatoida</taxon>
        <taxon>Caligidae</taxon>
        <taxon>Lepeophtheirus</taxon>
    </lineage>
</organism>